<dbReference type="PROSITE" id="PS00687">
    <property type="entry name" value="ALDEHYDE_DEHYDR_GLU"/>
    <property type="match status" value="1"/>
</dbReference>
<dbReference type="InterPro" id="IPR016160">
    <property type="entry name" value="Ald_DH_CS_CYS"/>
</dbReference>
<dbReference type="PROSITE" id="PS00070">
    <property type="entry name" value="ALDEHYDE_DEHYDR_CYS"/>
    <property type="match status" value="1"/>
</dbReference>
<dbReference type="InterPro" id="IPR016161">
    <property type="entry name" value="Ald_DH/histidinol_DH"/>
</dbReference>
<evidence type="ECO:0000313" key="5">
    <source>
        <dbReference type="EMBL" id="GHF18715.1"/>
    </source>
</evidence>
<name>A0ABQ3JHR4_9PSEU</name>
<sequence length="496" mass="52950">MTSHVGQMERHVHWIHGFATPPDSGEYLPTLDPMTTRPWAEIARGTAADIESAVSAADRAFRAWRRTGPSRRAEILWRLGDLIAEHADELAALESRDAGKVIREVRGQQVMLRDWYHYYATLAHHGEGRQIPHDNPSITAVTVREPYGVIGVIPAFNSPMLLGAMGLAPALAAGNTVVVKPPEVNSLSLLLLGRLAQQAGLPDGCLNIVTGYGHEAGDALVGHPLVRKVFFTGGPESAKAVTARAAAGLKQTVLELGGKSANIFFGDVDVEAVANGVIAGIFAAAGQTCVAGSRLLVHESVADALVKTVSERARRIRLGDPTAPETEMGPMSQEKIFTGVRTRVIEAIEDGAEVTAGGPDGQVPEGGWFYPPTVLDGVTNDMAVARNELFGPVLSVIRFRDEDEAVAIANDSPFGLAAGVWTNDLGRAHRVARELEAGTVWVNTYRALQFATPFGGIKNSGYGRENGLDGFAEFTQPKSIWFESSGAAVADPFVLR</sequence>
<gene>
    <name evidence="5" type="ORF">GCM10017786_60590</name>
</gene>
<dbReference type="Gene3D" id="3.40.605.10">
    <property type="entry name" value="Aldehyde Dehydrogenase, Chain A, domain 1"/>
    <property type="match status" value="1"/>
</dbReference>
<dbReference type="Gene3D" id="3.40.309.10">
    <property type="entry name" value="Aldehyde Dehydrogenase, Chain A, domain 2"/>
    <property type="match status" value="1"/>
</dbReference>
<dbReference type="InterPro" id="IPR015590">
    <property type="entry name" value="Aldehyde_DH_dom"/>
</dbReference>
<evidence type="ECO:0000313" key="6">
    <source>
        <dbReference type="Proteomes" id="UP000605897"/>
    </source>
</evidence>
<dbReference type="InterPro" id="IPR029510">
    <property type="entry name" value="Ald_DH_CS_GLU"/>
</dbReference>
<keyword evidence="6" id="KW-1185">Reference proteome</keyword>
<feature type="active site" evidence="2">
    <location>
        <position position="255"/>
    </location>
</feature>
<protein>
    <submittedName>
        <fullName evidence="5">Aldehyde dehydrogenase</fullName>
    </submittedName>
</protein>
<dbReference type="Proteomes" id="UP000605897">
    <property type="component" value="Unassembled WGS sequence"/>
</dbReference>
<dbReference type="InterPro" id="IPR016162">
    <property type="entry name" value="Ald_DH_N"/>
</dbReference>
<feature type="domain" description="Aldehyde dehydrogenase" evidence="4">
    <location>
        <begin position="23"/>
        <end position="480"/>
    </location>
</feature>
<dbReference type="PANTHER" id="PTHR11699">
    <property type="entry name" value="ALDEHYDE DEHYDROGENASE-RELATED"/>
    <property type="match status" value="1"/>
</dbReference>
<reference evidence="6" key="1">
    <citation type="journal article" date="2019" name="Int. J. Syst. Evol. Microbiol.">
        <title>The Global Catalogue of Microorganisms (GCM) 10K type strain sequencing project: providing services to taxonomists for standard genome sequencing and annotation.</title>
        <authorList>
            <consortium name="The Broad Institute Genomics Platform"/>
            <consortium name="The Broad Institute Genome Sequencing Center for Infectious Disease"/>
            <person name="Wu L."/>
            <person name="Ma J."/>
        </authorList>
    </citation>
    <scope>NUCLEOTIDE SEQUENCE [LARGE SCALE GENOMIC DNA]</scope>
    <source>
        <strain evidence="6">CGMCC 4.7677</strain>
    </source>
</reference>
<dbReference type="CDD" id="cd07114">
    <property type="entry name" value="ALDH_DhaS"/>
    <property type="match status" value="1"/>
</dbReference>
<dbReference type="InterPro" id="IPR016163">
    <property type="entry name" value="Ald_DH_C"/>
</dbReference>
<dbReference type="EMBL" id="BNAU01000008">
    <property type="protein sequence ID" value="GHF18715.1"/>
    <property type="molecule type" value="Genomic_DNA"/>
</dbReference>
<proteinExistence type="inferred from homology"/>
<accession>A0ABQ3JHR4</accession>
<dbReference type="Pfam" id="PF00171">
    <property type="entry name" value="Aldedh"/>
    <property type="match status" value="1"/>
</dbReference>
<evidence type="ECO:0000259" key="4">
    <source>
        <dbReference type="Pfam" id="PF00171"/>
    </source>
</evidence>
<organism evidence="5 6">
    <name type="scientific">Amycolatopsis deserti</name>
    <dbReference type="NCBI Taxonomy" id="185696"/>
    <lineage>
        <taxon>Bacteria</taxon>
        <taxon>Bacillati</taxon>
        <taxon>Actinomycetota</taxon>
        <taxon>Actinomycetes</taxon>
        <taxon>Pseudonocardiales</taxon>
        <taxon>Pseudonocardiaceae</taxon>
        <taxon>Amycolatopsis</taxon>
    </lineage>
</organism>
<keyword evidence="1 3" id="KW-0560">Oxidoreductase</keyword>
<comment type="caution">
    <text evidence="5">The sequence shown here is derived from an EMBL/GenBank/DDBJ whole genome shotgun (WGS) entry which is preliminary data.</text>
</comment>
<comment type="similarity">
    <text evidence="3">Belongs to the aldehyde dehydrogenase family.</text>
</comment>
<dbReference type="SUPFAM" id="SSF53720">
    <property type="entry name" value="ALDH-like"/>
    <property type="match status" value="1"/>
</dbReference>
<evidence type="ECO:0000256" key="3">
    <source>
        <dbReference type="RuleBase" id="RU003345"/>
    </source>
</evidence>
<evidence type="ECO:0000256" key="2">
    <source>
        <dbReference type="PROSITE-ProRule" id="PRU10007"/>
    </source>
</evidence>
<evidence type="ECO:0000256" key="1">
    <source>
        <dbReference type="ARBA" id="ARBA00023002"/>
    </source>
</evidence>